<reference evidence="1" key="1">
    <citation type="submission" date="2021-05" db="EMBL/GenBank/DDBJ databases">
        <authorList>
            <person name="Pan Q."/>
            <person name="Jouanno E."/>
            <person name="Zahm M."/>
            <person name="Klopp C."/>
            <person name="Cabau C."/>
            <person name="Louis A."/>
            <person name="Berthelot C."/>
            <person name="Parey E."/>
            <person name="Roest Crollius H."/>
            <person name="Montfort J."/>
            <person name="Robinson-Rechavi M."/>
            <person name="Bouchez O."/>
            <person name="Lampietro C."/>
            <person name="Lopez Roques C."/>
            <person name="Donnadieu C."/>
            <person name="Postlethwait J."/>
            <person name="Bobe J."/>
            <person name="Dillon D."/>
            <person name="Chandos A."/>
            <person name="von Hippel F."/>
            <person name="Guiguen Y."/>
        </authorList>
    </citation>
    <scope>NUCLEOTIDE SEQUENCE</scope>
    <source>
        <strain evidence="1">YG-Jan2019</strain>
    </source>
</reference>
<comment type="caution">
    <text evidence="1">The sequence shown here is derived from an EMBL/GenBank/DDBJ whole genome shotgun (WGS) entry which is preliminary data.</text>
</comment>
<keyword evidence="2" id="KW-1185">Reference proteome</keyword>
<evidence type="ECO:0000313" key="2">
    <source>
        <dbReference type="Proteomes" id="UP001157502"/>
    </source>
</evidence>
<name>A0ACC2FSN3_DALPE</name>
<evidence type="ECO:0000313" key="1">
    <source>
        <dbReference type="EMBL" id="KAJ7994463.1"/>
    </source>
</evidence>
<organism evidence="1 2">
    <name type="scientific">Dallia pectoralis</name>
    <name type="common">Alaska blackfish</name>
    <dbReference type="NCBI Taxonomy" id="75939"/>
    <lineage>
        <taxon>Eukaryota</taxon>
        <taxon>Metazoa</taxon>
        <taxon>Chordata</taxon>
        <taxon>Craniata</taxon>
        <taxon>Vertebrata</taxon>
        <taxon>Euteleostomi</taxon>
        <taxon>Actinopterygii</taxon>
        <taxon>Neopterygii</taxon>
        <taxon>Teleostei</taxon>
        <taxon>Protacanthopterygii</taxon>
        <taxon>Esociformes</taxon>
        <taxon>Umbridae</taxon>
        <taxon>Dallia</taxon>
    </lineage>
</organism>
<gene>
    <name evidence="1" type="ORF">DPEC_G00249520</name>
</gene>
<feature type="non-terminal residue" evidence="1">
    <location>
        <position position="88"/>
    </location>
</feature>
<proteinExistence type="predicted"/>
<sequence length="88" mass="9874">MCSDLCRLEGIRGAYDPPTAGSGTKLVVGATVSKRSLVPKLIELGSIPEKGQVNCPQRTLNCWRQFEIYIYIYILVVLLQNKYYVCFA</sequence>
<protein>
    <submittedName>
        <fullName evidence="1">Uncharacterized protein</fullName>
    </submittedName>
</protein>
<accession>A0ACC2FSN3</accession>
<dbReference type="Proteomes" id="UP001157502">
    <property type="component" value="Chromosome 22"/>
</dbReference>
<dbReference type="EMBL" id="CM055749">
    <property type="protein sequence ID" value="KAJ7994463.1"/>
    <property type="molecule type" value="Genomic_DNA"/>
</dbReference>